<dbReference type="GO" id="GO:0046933">
    <property type="term" value="F:proton-transporting ATP synthase activity, rotational mechanism"/>
    <property type="evidence" value="ECO:0007669"/>
    <property type="project" value="UniProtKB-UniRule"/>
</dbReference>
<keyword evidence="8 15" id="KW-0406">Ion transport</keyword>
<keyword evidence="7 15" id="KW-1133">Transmembrane helix</keyword>
<keyword evidence="2 15" id="KW-0813">Transport</keyword>
<feature type="transmembrane region" description="Helical" evidence="15">
    <location>
        <begin position="6"/>
        <end position="24"/>
    </location>
</feature>
<evidence type="ECO:0000256" key="17">
    <source>
        <dbReference type="SAM" id="Coils"/>
    </source>
</evidence>
<keyword evidence="4 15" id="KW-0138">CF(0)</keyword>
<dbReference type="GO" id="GO:0046961">
    <property type="term" value="F:proton-transporting ATPase activity, rotational mechanism"/>
    <property type="evidence" value="ECO:0007669"/>
    <property type="project" value="TreeGrafter"/>
</dbReference>
<comment type="subcellular location">
    <subcellularLocation>
        <location evidence="15">Cell membrane</location>
        <topology evidence="15">Single-pass membrane protein</topology>
    </subcellularLocation>
    <subcellularLocation>
        <location evidence="14">Endomembrane system</location>
        <topology evidence="14">Single-pass membrane protein</topology>
    </subcellularLocation>
</comment>
<keyword evidence="5 15" id="KW-0812">Transmembrane</keyword>
<dbReference type="InterPro" id="IPR050059">
    <property type="entry name" value="ATP_synthase_B_chain"/>
</dbReference>
<dbReference type="GO" id="GO:0005886">
    <property type="term" value="C:plasma membrane"/>
    <property type="evidence" value="ECO:0007669"/>
    <property type="project" value="UniProtKB-SubCell"/>
</dbReference>
<reference evidence="18 19" key="1">
    <citation type="submission" date="2017-12" db="EMBL/GenBank/DDBJ databases">
        <title>Confluentibacter flavum sp. nov., isolated from the saline lake.</title>
        <authorList>
            <person name="Yu L."/>
        </authorList>
    </citation>
    <scope>NUCLEOTIDE SEQUENCE [LARGE SCALE GENOMIC DNA]</scope>
    <source>
        <strain evidence="18 19">3B</strain>
    </source>
</reference>
<evidence type="ECO:0000313" key="18">
    <source>
        <dbReference type="EMBL" id="PKQ45728.1"/>
    </source>
</evidence>
<dbReference type="RefSeq" id="WP_106659117.1">
    <property type="nucleotide sequence ID" value="NZ_PJEO01000017.1"/>
</dbReference>
<evidence type="ECO:0000256" key="15">
    <source>
        <dbReference type="HAMAP-Rule" id="MF_01398"/>
    </source>
</evidence>
<dbReference type="NCBIfam" id="NF011041">
    <property type="entry name" value="PRK14471.1"/>
    <property type="match status" value="1"/>
</dbReference>
<dbReference type="OrthoDB" id="9795289at2"/>
<dbReference type="NCBIfam" id="TIGR01144">
    <property type="entry name" value="ATP_synt_b"/>
    <property type="match status" value="1"/>
</dbReference>
<dbReference type="SUPFAM" id="SSF81573">
    <property type="entry name" value="F1F0 ATP synthase subunit B, membrane domain"/>
    <property type="match status" value="1"/>
</dbReference>
<dbReference type="PANTHER" id="PTHR33445:SF1">
    <property type="entry name" value="ATP SYNTHASE SUBUNIT B"/>
    <property type="match status" value="1"/>
</dbReference>
<evidence type="ECO:0000256" key="6">
    <source>
        <dbReference type="ARBA" id="ARBA00022781"/>
    </source>
</evidence>
<dbReference type="Proteomes" id="UP000233435">
    <property type="component" value="Unassembled WGS sequence"/>
</dbReference>
<keyword evidence="3 15" id="KW-1003">Cell membrane</keyword>
<evidence type="ECO:0000256" key="7">
    <source>
        <dbReference type="ARBA" id="ARBA00022989"/>
    </source>
</evidence>
<dbReference type="InterPro" id="IPR002146">
    <property type="entry name" value="ATP_synth_b/b'su_bac/chlpt"/>
</dbReference>
<feature type="coiled-coil region" evidence="17">
    <location>
        <begin position="43"/>
        <end position="140"/>
    </location>
</feature>
<evidence type="ECO:0000256" key="1">
    <source>
        <dbReference type="ARBA" id="ARBA00005513"/>
    </source>
</evidence>
<keyword evidence="19" id="KW-1185">Reference proteome</keyword>
<evidence type="ECO:0000256" key="12">
    <source>
        <dbReference type="ARBA" id="ARBA00025614"/>
    </source>
</evidence>
<evidence type="ECO:0000256" key="10">
    <source>
        <dbReference type="ARBA" id="ARBA00023310"/>
    </source>
</evidence>
<comment type="subunit">
    <text evidence="13">F-type ATPases have 2 components, F(1) - the catalytic core - and F(0) - the membrane proton channel. F(1) has five subunits: alpha(3), beta(3), gamma(1), delta(1), epsilon(1). F(0) has four main subunits: a(1), b(2) and c(10-14). The alpha and beta chains form an alternating ring which encloses part of the gamma chain. F(1) is attached to F(0) by a central stalk formed by the gamma and epsilon chains, while a peripheral stalk is formed by the delta and b chains.</text>
</comment>
<evidence type="ECO:0000256" key="9">
    <source>
        <dbReference type="ARBA" id="ARBA00023136"/>
    </source>
</evidence>
<comment type="similarity">
    <text evidence="1 15 16">Belongs to the ATPase B chain family.</text>
</comment>
<keyword evidence="9 15" id="KW-0472">Membrane</keyword>
<name>A0A2N3HLL0_9FLAO</name>
<keyword evidence="10 15" id="KW-0066">ATP synthesis</keyword>
<keyword evidence="17" id="KW-0175">Coiled coil</keyword>
<dbReference type="CDD" id="cd06503">
    <property type="entry name" value="ATP-synt_Fo_b"/>
    <property type="match status" value="1"/>
</dbReference>
<dbReference type="Gene3D" id="1.20.5.620">
    <property type="entry name" value="F1F0 ATP synthase subunit B, membrane domain"/>
    <property type="match status" value="1"/>
</dbReference>
<dbReference type="HAMAP" id="MF_01398">
    <property type="entry name" value="ATP_synth_b_bprime"/>
    <property type="match status" value="1"/>
</dbReference>
<evidence type="ECO:0000256" key="5">
    <source>
        <dbReference type="ARBA" id="ARBA00022692"/>
    </source>
</evidence>
<organism evidence="18 19">
    <name type="scientific">Confluentibacter flavum</name>
    <dbReference type="NCBI Taxonomy" id="1909700"/>
    <lineage>
        <taxon>Bacteria</taxon>
        <taxon>Pseudomonadati</taxon>
        <taxon>Bacteroidota</taxon>
        <taxon>Flavobacteriia</taxon>
        <taxon>Flavobacteriales</taxon>
        <taxon>Flavobacteriaceae</taxon>
        <taxon>Confluentibacter</taxon>
    </lineage>
</organism>
<evidence type="ECO:0000256" key="8">
    <source>
        <dbReference type="ARBA" id="ARBA00023065"/>
    </source>
</evidence>
<evidence type="ECO:0000256" key="2">
    <source>
        <dbReference type="ARBA" id="ARBA00022448"/>
    </source>
</evidence>
<dbReference type="PANTHER" id="PTHR33445">
    <property type="entry name" value="ATP SYNTHASE SUBUNIT B', CHLOROPLASTIC"/>
    <property type="match status" value="1"/>
</dbReference>
<sequence>MNFTAPESLIFWTTIIFVIFFFLLKKFAWKPILVAVKSREESINNALKSAEKAKLEMQNLQADNQKLLQEARLERESMFKEARDIKVKMIEDAKGEAQDQANKIIEQAQAAIESEKKAAIAELKSQVANLSIEIAEKVMRAELSSNDKQLKLVESMLGETKFN</sequence>
<dbReference type="AlphaFoldDB" id="A0A2N3HLL0"/>
<evidence type="ECO:0000313" key="19">
    <source>
        <dbReference type="Proteomes" id="UP000233435"/>
    </source>
</evidence>
<gene>
    <name evidence="15 18" type="primary">atpF</name>
    <name evidence="18" type="ORF">CSW08_06575</name>
</gene>
<comment type="function">
    <text evidence="11 15">F(1)F(0) ATP synthase produces ATP from ADP in the presence of a proton or sodium gradient. F-type ATPases consist of two structural domains, F(1) containing the extramembraneous catalytic core and F(0) containing the membrane proton channel, linked together by a central stalk and a peripheral stalk. During catalysis, ATP synthesis in the catalytic domain of F(1) is coupled via a rotary mechanism of the central stalk subunits to proton translocation.</text>
</comment>
<dbReference type="EMBL" id="PJEO01000017">
    <property type="protein sequence ID" value="PKQ45728.1"/>
    <property type="molecule type" value="Genomic_DNA"/>
</dbReference>
<dbReference type="Pfam" id="PF00430">
    <property type="entry name" value="ATP-synt_B"/>
    <property type="match status" value="1"/>
</dbReference>
<accession>A0A2N3HLL0</accession>
<protein>
    <recommendedName>
        <fullName evidence="15">ATP synthase subunit b</fullName>
    </recommendedName>
    <alternativeName>
        <fullName evidence="15">ATP synthase F(0) sector subunit b</fullName>
    </alternativeName>
    <alternativeName>
        <fullName evidence="15">ATPase subunit I</fullName>
    </alternativeName>
    <alternativeName>
        <fullName evidence="15">F-type ATPase subunit b</fullName>
        <shortName evidence="15">F-ATPase subunit b</shortName>
    </alternativeName>
</protein>
<evidence type="ECO:0000256" key="4">
    <source>
        <dbReference type="ARBA" id="ARBA00022547"/>
    </source>
</evidence>
<keyword evidence="6 15" id="KW-0375">Hydrogen ion transport</keyword>
<dbReference type="InterPro" id="IPR028987">
    <property type="entry name" value="ATP_synth_B-like_membr_sf"/>
</dbReference>
<comment type="function">
    <text evidence="12">Component of the F(0) channel, it forms part of the peripheral stalk, linking F(1) to F(0). The b'-subunit is a diverged and duplicated form of b found in plants and photosynthetic bacteria.</text>
</comment>
<evidence type="ECO:0000256" key="11">
    <source>
        <dbReference type="ARBA" id="ARBA00025198"/>
    </source>
</evidence>
<dbReference type="GO" id="GO:0012505">
    <property type="term" value="C:endomembrane system"/>
    <property type="evidence" value="ECO:0007669"/>
    <property type="project" value="UniProtKB-SubCell"/>
</dbReference>
<evidence type="ECO:0000256" key="14">
    <source>
        <dbReference type="ARBA" id="ARBA00037847"/>
    </source>
</evidence>
<evidence type="ECO:0000256" key="13">
    <source>
        <dbReference type="ARBA" id="ARBA00026054"/>
    </source>
</evidence>
<evidence type="ECO:0000256" key="3">
    <source>
        <dbReference type="ARBA" id="ARBA00022475"/>
    </source>
</evidence>
<proteinExistence type="inferred from homology"/>
<dbReference type="InterPro" id="IPR005864">
    <property type="entry name" value="ATP_synth_F0_bsu_bac"/>
</dbReference>
<comment type="caution">
    <text evidence="18">The sequence shown here is derived from an EMBL/GenBank/DDBJ whole genome shotgun (WGS) entry which is preliminary data.</text>
</comment>
<dbReference type="GO" id="GO:0045259">
    <property type="term" value="C:proton-transporting ATP synthase complex"/>
    <property type="evidence" value="ECO:0007669"/>
    <property type="project" value="UniProtKB-KW"/>
</dbReference>
<evidence type="ECO:0000256" key="16">
    <source>
        <dbReference type="RuleBase" id="RU003848"/>
    </source>
</evidence>
<comment type="subunit">
    <text evidence="15">F-type ATPases have 2 components, F(1) - the catalytic core - and F(0) - the membrane proton channel. F(1) has five subunits: alpha(3), beta(3), gamma(1), delta(1), epsilon(1). F(0) has three main subunits: a(1), b(2) and c(10-14). The alpha and beta chains form an alternating ring which encloses part of the gamma chain. F(1) is attached to F(0) by a central stalk formed by the gamma and epsilon chains, while a peripheral stalk is formed by the delta and b chains.</text>
</comment>